<dbReference type="SUPFAM" id="SSF54928">
    <property type="entry name" value="RNA-binding domain, RBD"/>
    <property type="match status" value="1"/>
</dbReference>
<dbReference type="EMBL" id="LGRX02014631">
    <property type="protein sequence ID" value="KAK3264312.1"/>
    <property type="molecule type" value="Genomic_DNA"/>
</dbReference>
<dbReference type="InterPro" id="IPR000504">
    <property type="entry name" value="RRM_dom"/>
</dbReference>
<feature type="domain" description="RRM" evidence="3">
    <location>
        <begin position="228"/>
        <end position="325"/>
    </location>
</feature>
<dbReference type="Pfam" id="PF13086">
    <property type="entry name" value="AAA_11"/>
    <property type="match status" value="2"/>
</dbReference>
<dbReference type="SMART" id="SM00360">
    <property type="entry name" value="RRM"/>
    <property type="match status" value="1"/>
</dbReference>
<comment type="caution">
    <text evidence="4">The sequence shown here is derived from an EMBL/GenBank/DDBJ whole genome shotgun (WGS) entry which is preliminary data.</text>
</comment>
<dbReference type="Gene3D" id="3.30.70.330">
    <property type="match status" value="1"/>
</dbReference>
<feature type="compositionally biased region" description="Low complexity" evidence="2">
    <location>
        <begin position="340"/>
        <end position="350"/>
    </location>
</feature>
<dbReference type="PROSITE" id="PS50102">
    <property type="entry name" value="RRM"/>
    <property type="match status" value="1"/>
</dbReference>
<sequence length="764" mass="81944">MKLPMRRFCTITVGAVSKGRTALPPELPVRALSSRAVSEGLDSAAAELPKSFAPGLAEFHSAAAQEYYVRQRTFLALERAAEIESVHERLPQVESNPAALKMHSRQVSLLEVLAAMKEQGLWGRQDDPLFKPYQTFLKVTTSEELTPDQIDGLSYKNDMLMVAPRGSKGEVGGIGDAAVCLVVLVVQRSDQYVTYWAGVRRSLPAGLLTPSLAAQAEAQECAARKECTPVFIANLPFRITEQMLRETLLAGAAGGAPLPPEEVVHIRMQVHDDGRFKGSAVVLFETFEGAMSVVNRAGEMLSGRMMNCKFTGEKGRAAQREMQRRLAGEAQQRAKEEQEAAAAAIATEAAPGDAQNAAEEAKVDSEAPKEAASPTGPAGSKADEAGKTCVKGAATPAPASEAVGDGKGGRAASGKREGERAMEEEEASCVWSVPGLSKTQSDRMEAALEALTVCESSQLQERSPYRDTPAMRQLLLTPELMRGKGLQREASLACAPRNPEWEQTLNFRQREVLSKASYPVAQGDSSVSLIQGPPGSGKTHTAVEIVATWLAHCRNTGDKGSAQAKAGTTGDKGSKGKGGGDRREEKVDRDQILVTGFSNIAVDNIMAGLVKRGVQCLRIGRGATESAAGHTLEAGLQKDPRYPEVRQMWESGRAREARRLEQTIHEKLVDAAEVVCATCVTVGGDFVGRRVFTRVLMDEATQAVESASLLPIMKGCRHLVLIGDQRQLPPTLASFEAQKVSSAPQAPHAPGRYVSYVPAASWLQ</sequence>
<dbReference type="PANTHER" id="PTHR43788:SF8">
    <property type="entry name" value="DNA-BINDING PROTEIN SMUBP-2"/>
    <property type="match status" value="1"/>
</dbReference>
<dbReference type="SUPFAM" id="SSF52540">
    <property type="entry name" value="P-loop containing nucleoside triphosphate hydrolases"/>
    <property type="match status" value="1"/>
</dbReference>
<feature type="region of interest" description="Disordered" evidence="2">
    <location>
        <begin position="557"/>
        <end position="587"/>
    </location>
</feature>
<dbReference type="GO" id="GO:0043139">
    <property type="term" value="F:5'-3' DNA helicase activity"/>
    <property type="evidence" value="ECO:0007669"/>
    <property type="project" value="TreeGrafter"/>
</dbReference>
<dbReference type="InterPro" id="IPR035979">
    <property type="entry name" value="RBD_domain_sf"/>
</dbReference>
<name>A0AAE0FR93_9CHLO</name>
<evidence type="ECO:0000313" key="4">
    <source>
        <dbReference type="EMBL" id="KAK3264312.1"/>
    </source>
</evidence>
<dbReference type="AlphaFoldDB" id="A0AAE0FR93"/>
<dbReference type="Proteomes" id="UP001190700">
    <property type="component" value="Unassembled WGS sequence"/>
</dbReference>
<dbReference type="GO" id="GO:0003723">
    <property type="term" value="F:RNA binding"/>
    <property type="evidence" value="ECO:0007669"/>
    <property type="project" value="UniProtKB-UniRule"/>
</dbReference>
<reference evidence="4 5" key="1">
    <citation type="journal article" date="2015" name="Genome Biol. Evol.">
        <title>Comparative Genomics of a Bacterivorous Green Alga Reveals Evolutionary Causalities and Consequences of Phago-Mixotrophic Mode of Nutrition.</title>
        <authorList>
            <person name="Burns J.A."/>
            <person name="Paasch A."/>
            <person name="Narechania A."/>
            <person name="Kim E."/>
        </authorList>
    </citation>
    <scope>NUCLEOTIDE SEQUENCE [LARGE SCALE GENOMIC DNA]</scope>
    <source>
        <strain evidence="4 5">PLY_AMNH</strain>
    </source>
</reference>
<keyword evidence="5" id="KW-1185">Reference proteome</keyword>
<gene>
    <name evidence="4" type="ORF">CYMTET_26940</name>
</gene>
<accession>A0AAE0FR93</accession>
<feature type="compositionally biased region" description="Basic and acidic residues" evidence="2">
    <location>
        <begin position="314"/>
        <end position="338"/>
    </location>
</feature>
<proteinExistence type="predicted"/>
<dbReference type="InterPro" id="IPR041677">
    <property type="entry name" value="DNA2/NAM7_AAA_11"/>
</dbReference>
<evidence type="ECO:0000256" key="1">
    <source>
        <dbReference type="PROSITE-ProRule" id="PRU00176"/>
    </source>
</evidence>
<evidence type="ECO:0000313" key="5">
    <source>
        <dbReference type="Proteomes" id="UP001190700"/>
    </source>
</evidence>
<dbReference type="InterPro" id="IPR050534">
    <property type="entry name" value="Coronavir_polyprotein_1ab"/>
</dbReference>
<evidence type="ECO:0000256" key="2">
    <source>
        <dbReference type="SAM" id="MobiDB-lite"/>
    </source>
</evidence>
<feature type="compositionally biased region" description="Basic and acidic residues" evidence="2">
    <location>
        <begin position="572"/>
        <end position="587"/>
    </location>
</feature>
<dbReference type="InterPro" id="IPR027417">
    <property type="entry name" value="P-loop_NTPase"/>
</dbReference>
<keyword evidence="1" id="KW-0694">RNA-binding</keyword>
<protein>
    <recommendedName>
        <fullName evidence="3">RRM domain-containing protein</fullName>
    </recommendedName>
</protein>
<dbReference type="CDD" id="cd00590">
    <property type="entry name" value="RRM_SF"/>
    <property type="match status" value="1"/>
</dbReference>
<organism evidence="4 5">
    <name type="scientific">Cymbomonas tetramitiformis</name>
    <dbReference type="NCBI Taxonomy" id="36881"/>
    <lineage>
        <taxon>Eukaryota</taxon>
        <taxon>Viridiplantae</taxon>
        <taxon>Chlorophyta</taxon>
        <taxon>Pyramimonadophyceae</taxon>
        <taxon>Pyramimonadales</taxon>
        <taxon>Pyramimonadaceae</taxon>
        <taxon>Cymbomonas</taxon>
    </lineage>
</organism>
<feature type="region of interest" description="Disordered" evidence="2">
    <location>
        <begin position="314"/>
        <end position="428"/>
    </location>
</feature>
<dbReference type="InterPro" id="IPR012677">
    <property type="entry name" value="Nucleotide-bd_a/b_plait_sf"/>
</dbReference>
<dbReference type="Gene3D" id="3.40.50.300">
    <property type="entry name" value="P-loop containing nucleotide triphosphate hydrolases"/>
    <property type="match status" value="1"/>
</dbReference>
<dbReference type="PANTHER" id="PTHR43788">
    <property type="entry name" value="DNA2/NAM7 HELICASE FAMILY MEMBER"/>
    <property type="match status" value="1"/>
</dbReference>
<feature type="compositionally biased region" description="Basic and acidic residues" evidence="2">
    <location>
        <begin position="359"/>
        <end position="369"/>
    </location>
</feature>
<evidence type="ECO:0000259" key="3">
    <source>
        <dbReference type="PROSITE" id="PS50102"/>
    </source>
</evidence>